<protein>
    <recommendedName>
        <fullName evidence="3">Phage major tail protein, phi13 family</fullName>
    </recommendedName>
</protein>
<organism evidence="1 2">
    <name type="scientific">Blautia obeum</name>
    <dbReference type="NCBI Taxonomy" id="40520"/>
    <lineage>
        <taxon>Bacteria</taxon>
        <taxon>Bacillati</taxon>
        <taxon>Bacillota</taxon>
        <taxon>Clostridia</taxon>
        <taxon>Lachnospirales</taxon>
        <taxon>Lachnospiraceae</taxon>
        <taxon>Blautia</taxon>
    </lineage>
</organism>
<name>A0A412ELZ8_9FIRM</name>
<evidence type="ECO:0000313" key="2">
    <source>
        <dbReference type="Proteomes" id="UP000285839"/>
    </source>
</evidence>
<sequence length="194" mass="21968">MTKGVFSEFEVKEQWIKVKDEESYSTMSCVGSSEEELEVKVITKKCRGVKAKEKVKGTGSGTLTESLHVPRDIYNKMYNMNRPNLKKGVYAYGQNSSHPEFSITQRVLDEDDEEKFKAYPRCILESGPKRAVENGQEEVPELELTITLLPDDNGECMYEALKSELDEETAGKWLEHFETSLVQSTVVPVSENGQ</sequence>
<comment type="caution">
    <text evidence="1">The sequence shown here is derived from an EMBL/GenBank/DDBJ whole genome shotgun (WGS) entry which is preliminary data.</text>
</comment>
<gene>
    <name evidence="1" type="ORF">DWY46_16465</name>
</gene>
<dbReference type="Proteomes" id="UP000285839">
    <property type="component" value="Unassembled WGS sequence"/>
</dbReference>
<dbReference type="AlphaFoldDB" id="A0A412ELZ8"/>
<evidence type="ECO:0000313" key="1">
    <source>
        <dbReference type="EMBL" id="RGR45780.1"/>
    </source>
</evidence>
<reference evidence="1 2" key="1">
    <citation type="submission" date="2018-08" db="EMBL/GenBank/DDBJ databases">
        <title>A genome reference for cultivated species of the human gut microbiota.</title>
        <authorList>
            <person name="Zou Y."/>
            <person name="Xue W."/>
            <person name="Luo G."/>
        </authorList>
    </citation>
    <scope>NUCLEOTIDE SEQUENCE [LARGE SCALE GENOMIC DNA]</scope>
    <source>
        <strain evidence="1 2">AF25-21</strain>
    </source>
</reference>
<dbReference type="EMBL" id="QRUH01000017">
    <property type="protein sequence ID" value="RGR45780.1"/>
    <property type="molecule type" value="Genomic_DNA"/>
</dbReference>
<dbReference type="RefSeq" id="WP_118031671.1">
    <property type="nucleotide sequence ID" value="NZ_QRUH01000017.1"/>
</dbReference>
<accession>A0A412ELZ8</accession>
<evidence type="ECO:0008006" key="3">
    <source>
        <dbReference type="Google" id="ProtNLM"/>
    </source>
</evidence>
<proteinExistence type="predicted"/>